<dbReference type="Gene3D" id="3.90.180.10">
    <property type="entry name" value="Medium-chain alcohol dehydrogenases, catalytic domain"/>
    <property type="match status" value="1"/>
</dbReference>
<organism evidence="1 2">
    <name type="scientific">Ralstonia solanacearum</name>
    <name type="common">Pseudomonas solanacearum</name>
    <dbReference type="NCBI Taxonomy" id="305"/>
    <lineage>
        <taxon>Bacteria</taxon>
        <taxon>Pseudomonadati</taxon>
        <taxon>Pseudomonadota</taxon>
        <taxon>Betaproteobacteria</taxon>
        <taxon>Burkholderiales</taxon>
        <taxon>Burkholderiaceae</taxon>
        <taxon>Ralstonia</taxon>
        <taxon>Ralstonia solanacearum species complex</taxon>
    </lineage>
</organism>
<dbReference type="RefSeq" id="WP_412771062.1">
    <property type="nucleotide sequence ID" value="NZ_JAIVFG010000009.1"/>
</dbReference>
<dbReference type="Proteomes" id="UP001144050">
    <property type="component" value="Unassembled WGS sequence"/>
</dbReference>
<reference evidence="1" key="1">
    <citation type="submission" date="2021-09" db="EMBL/GenBank/DDBJ databases">
        <title>Genomic analysis of Ralstonia spp.</title>
        <authorList>
            <person name="Aburjaile F."/>
            <person name="Ariute J.C."/>
            <person name="Pais A.K.L."/>
            <person name="Albuquerque G.M.R."/>
            <person name="Silva A.M.F."/>
            <person name="Brenig B."/>
            <person name="Azevedo V."/>
            <person name="Matiuzzi M."/>
            <person name="Ramos R."/>
            <person name="Goes-Neto A."/>
            <person name="Soares S."/>
            <person name="Iseppon A.M.B."/>
            <person name="Souza E."/>
            <person name="Gama M."/>
        </authorList>
    </citation>
    <scope>NUCLEOTIDE SEQUENCE</scope>
    <source>
        <strain evidence="1">CCRMRs91</strain>
    </source>
</reference>
<evidence type="ECO:0000313" key="1">
    <source>
        <dbReference type="EMBL" id="MDB0570659.1"/>
    </source>
</evidence>
<evidence type="ECO:0000313" key="2">
    <source>
        <dbReference type="Proteomes" id="UP001144050"/>
    </source>
</evidence>
<comment type="caution">
    <text evidence="1">The sequence shown here is derived from an EMBL/GenBank/DDBJ whole genome shotgun (WGS) entry which is preliminary data.</text>
</comment>
<protein>
    <submittedName>
        <fullName evidence="1">Uncharacterized protein</fullName>
    </submittedName>
</protein>
<sequence>MEVLAQTAAYKGIYFAYGLLDPRPAPYPVWAAMSKALTIRAWAIPEIFNDVELLEKGKKYIFEHLSNGTLKPKVGKVFALSQIVEAYRFMDSSDKVRKIVVKID</sequence>
<dbReference type="Gene3D" id="3.40.50.720">
    <property type="entry name" value="NAD(P)-binding Rossmann-like Domain"/>
    <property type="match status" value="1"/>
</dbReference>
<dbReference type="EMBL" id="JAIVFG010000009">
    <property type="protein sequence ID" value="MDB0570659.1"/>
    <property type="molecule type" value="Genomic_DNA"/>
</dbReference>
<proteinExistence type="predicted"/>
<gene>
    <name evidence="1" type="ORF">LBW59_07695</name>
</gene>
<name>A0AAW5ZMC3_RALSL</name>
<accession>A0AAW5ZMC3</accession>
<dbReference type="AlphaFoldDB" id="A0AAW5ZMC3"/>